<evidence type="ECO:0000313" key="2">
    <source>
        <dbReference type="EMBL" id="SDF64062.1"/>
    </source>
</evidence>
<dbReference type="PANTHER" id="PTHR34989:SF1">
    <property type="entry name" value="PROTEIN HDED"/>
    <property type="match status" value="1"/>
</dbReference>
<dbReference type="InterPro" id="IPR052712">
    <property type="entry name" value="Acid_resist_chaperone_HdeD"/>
</dbReference>
<feature type="transmembrane region" description="Helical" evidence="1">
    <location>
        <begin position="31"/>
        <end position="49"/>
    </location>
</feature>
<keyword evidence="1" id="KW-1133">Transmembrane helix</keyword>
<proteinExistence type="predicted"/>
<name>A0A1G7MQN3_9RHOB</name>
<evidence type="ECO:0000256" key="1">
    <source>
        <dbReference type="SAM" id="Phobius"/>
    </source>
</evidence>
<feature type="transmembrane region" description="Helical" evidence="1">
    <location>
        <begin position="61"/>
        <end position="79"/>
    </location>
</feature>
<feature type="transmembrane region" description="Helical" evidence="1">
    <location>
        <begin position="141"/>
        <end position="167"/>
    </location>
</feature>
<organism evidence="2 3">
    <name type="scientific">Celeribacter baekdonensis</name>
    <dbReference type="NCBI Taxonomy" id="875171"/>
    <lineage>
        <taxon>Bacteria</taxon>
        <taxon>Pseudomonadati</taxon>
        <taxon>Pseudomonadota</taxon>
        <taxon>Alphaproteobacteria</taxon>
        <taxon>Rhodobacterales</taxon>
        <taxon>Roseobacteraceae</taxon>
        <taxon>Celeribacter</taxon>
    </lineage>
</organism>
<sequence>MINWKTWVGLGALAFLFGVLALGNAVIASLAITILLGTLFAITGAAQLWAGFSAEAGGHRIFSLLWGLISLMIGVSFIANPVEGTLSLTMVVMAFLLASGVIRLVMSWQMRQTRFFWAMLLSGAVTVLLAGYIFANFAAVSLSLLGILLGIELLVNGAGLVGFGLFLRSHRS</sequence>
<dbReference type="Proteomes" id="UP000182284">
    <property type="component" value="Unassembled WGS sequence"/>
</dbReference>
<dbReference type="InterPro" id="IPR005325">
    <property type="entry name" value="DUF308_memb"/>
</dbReference>
<gene>
    <name evidence="2" type="ORF">SAMN04488117_10612</name>
</gene>
<protein>
    <submittedName>
        <fullName evidence="2">Uncharacterized membrane protein HdeD, DUF308 family</fullName>
    </submittedName>
</protein>
<feature type="transmembrane region" description="Helical" evidence="1">
    <location>
        <begin position="85"/>
        <end position="106"/>
    </location>
</feature>
<accession>A0A1G7MQN3</accession>
<dbReference type="OrthoDB" id="5678253at2"/>
<dbReference type="GO" id="GO:0005886">
    <property type="term" value="C:plasma membrane"/>
    <property type="evidence" value="ECO:0007669"/>
    <property type="project" value="TreeGrafter"/>
</dbReference>
<feature type="transmembrane region" description="Helical" evidence="1">
    <location>
        <begin position="115"/>
        <end position="135"/>
    </location>
</feature>
<dbReference type="EMBL" id="FNBL01000006">
    <property type="protein sequence ID" value="SDF64062.1"/>
    <property type="molecule type" value="Genomic_DNA"/>
</dbReference>
<keyword evidence="1" id="KW-0812">Transmembrane</keyword>
<evidence type="ECO:0000313" key="3">
    <source>
        <dbReference type="Proteomes" id="UP000182284"/>
    </source>
</evidence>
<dbReference type="PANTHER" id="PTHR34989">
    <property type="entry name" value="PROTEIN HDED"/>
    <property type="match status" value="1"/>
</dbReference>
<reference evidence="2 3" key="1">
    <citation type="submission" date="2016-10" db="EMBL/GenBank/DDBJ databases">
        <authorList>
            <person name="de Groot N.N."/>
        </authorList>
    </citation>
    <scope>NUCLEOTIDE SEQUENCE [LARGE SCALE GENOMIC DNA]</scope>
    <source>
        <strain evidence="2 3">DSM 27375</strain>
    </source>
</reference>
<dbReference type="RefSeq" id="WP_074645010.1">
    <property type="nucleotide sequence ID" value="NZ_FNBL01000006.1"/>
</dbReference>
<keyword evidence="1" id="KW-0472">Membrane</keyword>
<dbReference type="AlphaFoldDB" id="A0A1G7MQN3"/>
<dbReference type="Pfam" id="PF03729">
    <property type="entry name" value="DUF308"/>
    <property type="match status" value="1"/>
</dbReference>